<feature type="region of interest" description="Disordered" evidence="1">
    <location>
        <begin position="112"/>
        <end position="137"/>
    </location>
</feature>
<dbReference type="STRING" id="1157962.A0A250XQ56"/>
<reference evidence="2 3" key="1">
    <citation type="submission" date="2017-08" db="EMBL/GenBank/DDBJ databases">
        <title>Acidophilic green algal genome provides insights into adaptation to an acidic environment.</title>
        <authorList>
            <person name="Hirooka S."/>
            <person name="Hirose Y."/>
            <person name="Kanesaki Y."/>
            <person name="Higuchi S."/>
            <person name="Fujiwara T."/>
            <person name="Onuma R."/>
            <person name="Era A."/>
            <person name="Ohbayashi R."/>
            <person name="Uzuka A."/>
            <person name="Nozaki H."/>
            <person name="Yoshikawa H."/>
            <person name="Miyagishima S.Y."/>
        </authorList>
    </citation>
    <scope>NUCLEOTIDE SEQUENCE [LARGE SCALE GENOMIC DNA]</scope>
    <source>
        <strain evidence="2 3">NIES-2499</strain>
    </source>
</reference>
<dbReference type="AlphaFoldDB" id="A0A250XQ56"/>
<organism evidence="2 3">
    <name type="scientific">Chlamydomonas eustigma</name>
    <dbReference type="NCBI Taxonomy" id="1157962"/>
    <lineage>
        <taxon>Eukaryota</taxon>
        <taxon>Viridiplantae</taxon>
        <taxon>Chlorophyta</taxon>
        <taxon>core chlorophytes</taxon>
        <taxon>Chlorophyceae</taxon>
        <taxon>CS clade</taxon>
        <taxon>Chlamydomonadales</taxon>
        <taxon>Chlamydomonadaceae</taxon>
        <taxon>Chlamydomonas</taxon>
    </lineage>
</organism>
<keyword evidence="3" id="KW-1185">Reference proteome</keyword>
<protein>
    <submittedName>
        <fullName evidence="2">Uncharacterized protein</fullName>
    </submittedName>
</protein>
<evidence type="ECO:0000313" key="3">
    <source>
        <dbReference type="Proteomes" id="UP000232323"/>
    </source>
</evidence>
<proteinExistence type="predicted"/>
<feature type="non-terminal residue" evidence="2">
    <location>
        <position position="1"/>
    </location>
</feature>
<comment type="caution">
    <text evidence="2">The sequence shown here is derived from an EMBL/GenBank/DDBJ whole genome shotgun (WGS) entry which is preliminary data.</text>
</comment>
<dbReference type="Proteomes" id="UP000232323">
    <property type="component" value="Unassembled WGS sequence"/>
</dbReference>
<gene>
    <name evidence="2" type="ORF">CEUSTIGMA_g12613.t1</name>
</gene>
<feature type="compositionally biased region" description="Polar residues" evidence="1">
    <location>
        <begin position="200"/>
        <end position="211"/>
    </location>
</feature>
<evidence type="ECO:0000256" key="1">
    <source>
        <dbReference type="SAM" id="MobiDB-lite"/>
    </source>
</evidence>
<feature type="region of interest" description="Disordered" evidence="1">
    <location>
        <begin position="191"/>
        <end position="228"/>
    </location>
</feature>
<dbReference type="EMBL" id="BEGY01000154">
    <property type="protein sequence ID" value="GAX85195.1"/>
    <property type="molecule type" value="Genomic_DNA"/>
</dbReference>
<sequence>VGSVNALRFALTHPLVEADEGLKAPKHHLVLTAAAKMKRRDQRLLPLEDVPVIPLPPTVKAVRLQTMEGMLQGMKQKLAGLEAALTEKLAAAPAADKRYKTGVSSALQGELGLSSDDESRSAPVSPVGRPPLSVMSRSMRPLEDDARSDMSPLPDDVIDAIENPALSESGESATDNRNDEMEMVGRVSNVGLDEGFGQGHSLTTGGWSNDPNDGEHVDARSMATLGYG</sequence>
<accession>A0A250XQ56</accession>
<evidence type="ECO:0000313" key="2">
    <source>
        <dbReference type="EMBL" id="GAX85195.1"/>
    </source>
</evidence>
<name>A0A250XQ56_9CHLO</name>